<sequence>MSQLRFHRQLEGKSLAHLITGEDGQRYVVKAVTPGFEKTLLNEWIGYCFARFLHLPVPQSSIIHLPQAFYEQQALLEPLLYTPEQFASRYIPNTDNVMNQPLPEHLNNPEVIAPLIVFDYWLCNVDRTKKNVLLTKEADGSATLWFIDQAEILGSPNWNTNTLQQLPIRLLKSSTHMMLAKHVSREQAFWDALEVVYSIPSLLIEEVVHMIPASWPVTEAEKKEIVTTLIKRKQQHLQTLMRLFYHEIYLPNRDQL</sequence>
<accession>A0A502IVI9</accession>
<evidence type="ECO:0000313" key="3">
    <source>
        <dbReference type="Proteomes" id="UP000319432"/>
    </source>
</evidence>
<dbReference type="InterPro" id="IPR046748">
    <property type="entry name" value="HipA_2"/>
</dbReference>
<protein>
    <recommendedName>
        <fullName evidence="1">HipA-like kinase domain-containing protein</fullName>
    </recommendedName>
</protein>
<dbReference type="Proteomes" id="UP000319432">
    <property type="component" value="Chromosome"/>
</dbReference>
<dbReference type="AlphaFoldDB" id="A0A502IVI9"/>
<name>A0A502IVI9_BRELA</name>
<dbReference type="EMBL" id="CP033464">
    <property type="protein sequence ID" value="QDX93864.1"/>
    <property type="molecule type" value="Genomic_DNA"/>
</dbReference>
<feature type="domain" description="HipA-like kinase" evidence="1">
    <location>
        <begin position="8"/>
        <end position="240"/>
    </location>
</feature>
<proteinExistence type="predicted"/>
<dbReference type="OrthoDB" id="2939938at2"/>
<organism evidence="2 3">
    <name type="scientific">Brevibacillus laterosporus</name>
    <name type="common">Bacillus laterosporus</name>
    <dbReference type="NCBI Taxonomy" id="1465"/>
    <lineage>
        <taxon>Bacteria</taxon>
        <taxon>Bacillati</taxon>
        <taxon>Bacillota</taxon>
        <taxon>Bacilli</taxon>
        <taxon>Bacillales</taxon>
        <taxon>Paenibacillaceae</taxon>
        <taxon>Brevibacillus</taxon>
    </lineage>
</organism>
<gene>
    <name evidence="2" type="ORF">EEL30_17120</name>
</gene>
<reference evidence="2 3" key="1">
    <citation type="submission" date="2018-11" db="EMBL/GenBank/DDBJ databases">
        <title>Phylogenetic determinants of toxin gene distribution in genomes of Brevibacillus laterosporus.</title>
        <authorList>
            <person name="Glare T.R."/>
            <person name="Durrant A."/>
            <person name="Berry C."/>
            <person name="Palma L."/>
            <person name="Ormskirk M."/>
            <person name="Cox M.O."/>
        </authorList>
    </citation>
    <scope>NUCLEOTIDE SEQUENCE [LARGE SCALE GENOMIC DNA]</scope>
    <source>
        <strain evidence="2 3">1821L</strain>
    </source>
</reference>
<keyword evidence="3" id="KW-1185">Reference proteome</keyword>
<dbReference type="Pfam" id="PF20613">
    <property type="entry name" value="HipA_2"/>
    <property type="match status" value="1"/>
</dbReference>
<evidence type="ECO:0000259" key="1">
    <source>
        <dbReference type="Pfam" id="PF20613"/>
    </source>
</evidence>
<evidence type="ECO:0000313" key="2">
    <source>
        <dbReference type="EMBL" id="QDX93864.1"/>
    </source>
</evidence>